<feature type="transmembrane region" description="Helical" evidence="7">
    <location>
        <begin position="448"/>
        <end position="466"/>
    </location>
</feature>
<proteinExistence type="predicted"/>
<comment type="caution">
    <text evidence="9">The sequence shown here is derived from an EMBL/GenBank/DDBJ whole genome shotgun (WGS) entry which is preliminary data.</text>
</comment>
<feature type="domain" description="Citrate transporter-like" evidence="8">
    <location>
        <begin position="20"/>
        <end position="414"/>
    </location>
</feature>
<evidence type="ECO:0000313" key="10">
    <source>
        <dbReference type="Proteomes" id="UP001165190"/>
    </source>
</evidence>
<evidence type="ECO:0000256" key="5">
    <source>
        <dbReference type="ARBA" id="ARBA00022989"/>
    </source>
</evidence>
<evidence type="ECO:0000256" key="2">
    <source>
        <dbReference type="ARBA" id="ARBA00022448"/>
    </source>
</evidence>
<evidence type="ECO:0000256" key="4">
    <source>
        <dbReference type="ARBA" id="ARBA00022692"/>
    </source>
</evidence>
<accession>A0A9W7JI41</accession>
<protein>
    <recommendedName>
        <fullName evidence="8">Citrate transporter-like domain-containing protein</fullName>
    </recommendedName>
</protein>
<feature type="transmembrane region" description="Helical" evidence="7">
    <location>
        <begin position="358"/>
        <end position="375"/>
    </location>
</feature>
<comment type="subcellular location">
    <subcellularLocation>
        <location evidence="1">Cell membrane</location>
        <topology evidence="1">Multi-pass membrane protein</topology>
    </subcellularLocation>
</comment>
<keyword evidence="3" id="KW-1003">Cell membrane</keyword>
<feature type="transmembrane region" description="Helical" evidence="7">
    <location>
        <begin position="275"/>
        <end position="306"/>
    </location>
</feature>
<dbReference type="Pfam" id="PF03600">
    <property type="entry name" value="CitMHS"/>
    <property type="match status" value="1"/>
</dbReference>
<evidence type="ECO:0000259" key="8">
    <source>
        <dbReference type="Pfam" id="PF03600"/>
    </source>
</evidence>
<dbReference type="GO" id="GO:0005886">
    <property type="term" value="C:plasma membrane"/>
    <property type="evidence" value="ECO:0007669"/>
    <property type="project" value="UniProtKB-SubCell"/>
</dbReference>
<reference evidence="9" key="1">
    <citation type="submission" date="2023-05" db="EMBL/GenBank/DDBJ databases">
        <title>Genome and transcriptome analyses reveal genes involved in the formation of fine ridges on petal epidermal cells in Hibiscus trionum.</title>
        <authorList>
            <person name="Koshimizu S."/>
            <person name="Masuda S."/>
            <person name="Ishii T."/>
            <person name="Shirasu K."/>
            <person name="Hoshino A."/>
            <person name="Arita M."/>
        </authorList>
    </citation>
    <scope>NUCLEOTIDE SEQUENCE</scope>
    <source>
        <strain evidence="9">Hamamatsu line</strain>
    </source>
</reference>
<feature type="transmembrane region" description="Helical" evidence="7">
    <location>
        <begin position="406"/>
        <end position="428"/>
    </location>
</feature>
<name>A0A9W7JI41_HIBTR</name>
<feature type="transmembrane region" description="Helical" evidence="7">
    <location>
        <begin position="61"/>
        <end position="79"/>
    </location>
</feature>
<dbReference type="AlphaFoldDB" id="A0A9W7JI41"/>
<dbReference type="OrthoDB" id="442352at2759"/>
<organism evidence="9 10">
    <name type="scientific">Hibiscus trionum</name>
    <name type="common">Flower of an hour</name>
    <dbReference type="NCBI Taxonomy" id="183268"/>
    <lineage>
        <taxon>Eukaryota</taxon>
        <taxon>Viridiplantae</taxon>
        <taxon>Streptophyta</taxon>
        <taxon>Embryophyta</taxon>
        <taxon>Tracheophyta</taxon>
        <taxon>Spermatophyta</taxon>
        <taxon>Magnoliopsida</taxon>
        <taxon>eudicotyledons</taxon>
        <taxon>Gunneridae</taxon>
        <taxon>Pentapetalae</taxon>
        <taxon>rosids</taxon>
        <taxon>malvids</taxon>
        <taxon>Malvales</taxon>
        <taxon>Malvaceae</taxon>
        <taxon>Malvoideae</taxon>
        <taxon>Hibiscus</taxon>
    </lineage>
</organism>
<keyword evidence="4 7" id="KW-0812">Transmembrane</keyword>
<evidence type="ECO:0000256" key="7">
    <source>
        <dbReference type="SAM" id="Phobius"/>
    </source>
</evidence>
<evidence type="ECO:0000313" key="9">
    <source>
        <dbReference type="EMBL" id="GMJ14941.1"/>
    </source>
</evidence>
<evidence type="ECO:0000256" key="1">
    <source>
        <dbReference type="ARBA" id="ARBA00004651"/>
    </source>
</evidence>
<keyword evidence="5 7" id="KW-1133">Transmembrane helix</keyword>
<dbReference type="EMBL" id="BSYR01000075">
    <property type="protein sequence ID" value="GMJ14941.1"/>
    <property type="molecule type" value="Genomic_DNA"/>
</dbReference>
<evidence type="ECO:0000256" key="3">
    <source>
        <dbReference type="ARBA" id="ARBA00022475"/>
    </source>
</evidence>
<keyword evidence="2" id="KW-0813">Transport</keyword>
<keyword evidence="6 7" id="KW-0472">Membrane</keyword>
<gene>
    <name evidence="9" type="ORF">HRI_005163300</name>
</gene>
<dbReference type="PANTHER" id="PTHR43302:SF9">
    <property type="entry name" value="TRANSPORTER ARSB"/>
    <property type="match status" value="1"/>
</dbReference>
<feature type="transmembrane region" description="Helical" evidence="7">
    <location>
        <begin position="181"/>
        <end position="203"/>
    </location>
</feature>
<dbReference type="CDD" id="cd01117">
    <property type="entry name" value="YbiR_permease"/>
    <property type="match status" value="1"/>
</dbReference>
<evidence type="ECO:0000256" key="6">
    <source>
        <dbReference type="ARBA" id="ARBA00023136"/>
    </source>
</evidence>
<dbReference type="PANTHER" id="PTHR43302">
    <property type="entry name" value="TRANSPORTER ARSB-RELATED"/>
    <property type="match status" value="1"/>
</dbReference>
<dbReference type="Proteomes" id="UP001165190">
    <property type="component" value="Unassembled WGS sequence"/>
</dbReference>
<dbReference type="InterPro" id="IPR004680">
    <property type="entry name" value="Cit_transptr-like_dom"/>
</dbReference>
<sequence>MAMAACVKVILGSVAFAIFWILAVFPAVPCLPIGRTAGSLLGATLMVIFQVLTVDQAYESIDLPILVLLFGTMVVSGYLERADAFKYLSKLLTWKSKGAKDLILRICLVSAVSSALFTNDTSCMVLTEFVLKIARQNNLPPEPFLLALASSANIGSTATPIGNPQNLVIATQSGVPFGEFVTGILPATILGVFLNALLLIFMYGDLLSVKKDQEDSAAGFVNGECVGGSSAHHETLRHRANSEPENHWFLNGAYWDYRNQPCPPRWKRQLWKSCVYLVVIGMLISLLMGLNMSGTAITAALALMILDFKDAVPCLEKVSYSLLLFFCGMFVTVQGFNRTGIPSALWELMEPYAKIDEISGLAVLALVILILSNLVSNVPTVLLLGARMAASAALISPAFEKKAWLILAWVSTVAGNLSLLGSAANLIVCEQACRVPNLGYTLTFWNHLKFGVPSTLLVTAIGLTLLKS</sequence>
<feature type="transmembrane region" description="Helical" evidence="7">
    <location>
        <begin position="36"/>
        <end position="54"/>
    </location>
</feature>
<dbReference type="GO" id="GO:0055085">
    <property type="term" value="P:transmembrane transport"/>
    <property type="evidence" value="ECO:0007669"/>
    <property type="project" value="InterPro"/>
</dbReference>
<keyword evidence="10" id="KW-1185">Reference proteome</keyword>